<evidence type="ECO:0000313" key="1">
    <source>
        <dbReference type="EMBL" id="EGP90489.1"/>
    </source>
</evidence>
<proteinExistence type="predicted"/>
<dbReference type="GeneID" id="13403453"/>
<dbReference type="EMBL" id="CM001197">
    <property type="protein sequence ID" value="EGP90489.1"/>
    <property type="molecule type" value="Genomic_DNA"/>
</dbReference>
<evidence type="ECO:0000313" key="2">
    <source>
        <dbReference type="Proteomes" id="UP000008062"/>
    </source>
</evidence>
<name>F9X3S7_ZYMTI</name>
<dbReference type="Proteomes" id="UP000008062">
    <property type="component" value="Chromosome 2"/>
</dbReference>
<organism evidence="1 2">
    <name type="scientific">Zymoseptoria tritici (strain CBS 115943 / IPO323)</name>
    <name type="common">Speckled leaf blotch fungus</name>
    <name type="synonym">Septoria tritici</name>
    <dbReference type="NCBI Taxonomy" id="336722"/>
    <lineage>
        <taxon>Eukaryota</taxon>
        <taxon>Fungi</taxon>
        <taxon>Dikarya</taxon>
        <taxon>Ascomycota</taxon>
        <taxon>Pezizomycotina</taxon>
        <taxon>Dothideomycetes</taxon>
        <taxon>Dothideomycetidae</taxon>
        <taxon>Mycosphaerellales</taxon>
        <taxon>Mycosphaerellaceae</taxon>
        <taxon>Zymoseptoria</taxon>
    </lineage>
</organism>
<dbReference type="AlphaFoldDB" id="F9X3S7"/>
<keyword evidence="2" id="KW-1185">Reference proteome</keyword>
<dbReference type="KEGG" id="ztr:MYCGRDRAFT_103282"/>
<dbReference type="VEuPathDB" id="FungiDB:ZTRI_2.653"/>
<dbReference type="HOGENOM" id="CLU_2485058_0_0_1"/>
<sequence>MGIVGRTTRRYSGSAVPASFLEPQRAQRIRFCRMVRVMQVSGEVVCRLWICLEWSVTGMKRDGERRSVSKAARRRVHRVARYVIGLP</sequence>
<gene>
    <name evidence="1" type="ORF">MYCGRDRAFT_103282</name>
</gene>
<accession>F9X3S7</accession>
<dbReference type="InParanoid" id="F9X3S7"/>
<dbReference type="RefSeq" id="XP_003855513.1">
    <property type="nucleotide sequence ID" value="XM_003855465.1"/>
</dbReference>
<protein>
    <submittedName>
        <fullName evidence="1">Uncharacterized protein</fullName>
    </submittedName>
</protein>
<reference evidence="1 2" key="1">
    <citation type="journal article" date="2011" name="PLoS Genet.">
        <title>Finished genome of the fungal wheat pathogen Mycosphaerella graminicola reveals dispensome structure, chromosome plasticity, and stealth pathogenesis.</title>
        <authorList>
            <person name="Goodwin S.B."/>
            <person name="Ben M'barek S."/>
            <person name="Dhillon B."/>
            <person name="Wittenberg A.H.J."/>
            <person name="Crane C.F."/>
            <person name="Hane J.K."/>
            <person name="Foster A.J."/>
            <person name="Van der Lee T.A.J."/>
            <person name="Grimwood J."/>
            <person name="Aerts A."/>
            <person name="Antoniw J."/>
            <person name="Bailey A."/>
            <person name="Bluhm B."/>
            <person name="Bowler J."/>
            <person name="Bristow J."/>
            <person name="van der Burgt A."/>
            <person name="Canto-Canche B."/>
            <person name="Churchill A.C.L."/>
            <person name="Conde-Ferraez L."/>
            <person name="Cools H.J."/>
            <person name="Coutinho P.M."/>
            <person name="Csukai M."/>
            <person name="Dehal P."/>
            <person name="De Wit P."/>
            <person name="Donzelli B."/>
            <person name="van de Geest H.C."/>
            <person name="van Ham R.C.H.J."/>
            <person name="Hammond-Kosack K.E."/>
            <person name="Henrissat B."/>
            <person name="Kilian A."/>
            <person name="Kobayashi A.K."/>
            <person name="Koopmann E."/>
            <person name="Kourmpetis Y."/>
            <person name="Kuzniar A."/>
            <person name="Lindquist E."/>
            <person name="Lombard V."/>
            <person name="Maliepaard C."/>
            <person name="Martins N."/>
            <person name="Mehrabi R."/>
            <person name="Nap J.P.H."/>
            <person name="Ponomarenko A."/>
            <person name="Rudd J.J."/>
            <person name="Salamov A."/>
            <person name="Schmutz J."/>
            <person name="Schouten H.J."/>
            <person name="Shapiro H."/>
            <person name="Stergiopoulos I."/>
            <person name="Torriani S.F.F."/>
            <person name="Tu H."/>
            <person name="de Vries R.P."/>
            <person name="Waalwijk C."/>
            <person name="Ware S.B."/>
            <person name="Wiebenga A."/>
            <person name="Zwiers L.-H."/>
            <person name="Oliver R.P."/>
            <person name="Grigoriev I.V."/>
            <person name="Kema G.H.J."/>
        </authorList>
    </citation>
    <scope>NUCLEOTIDE SEQUENCE [LARGE SCALE GENOMIC DNA]</scope>
    <source>
        <strain evidence="2">CBS 115943 / IPO323</strain>
    </source>
</reference>